<feature type="transmembrane region" description="Helical" evidence="2">
    <location>
        <begin position="130"/>
        <end position="148"/>
    </location>
</feature>
<reference evidence="4" key="1">
    <citation type="submission" date="2021-01" db="EMBL/GenBank/DDBJ databases">
        <title>KCTC 19127 draft genome.</title>
        <authorList>
            <person name="An D."/>
        </authorList>
    </citation>
    <scope>NUCLEOTIDE SEQUENCE</scope>
    <source>
        <strain evidence="4">KCTC 19127</strain>
    </source>
</reference>
<evidence type="ECO:0000313" key="5">
    <source>
        <dbReference type="Proteomes" id="UP000663801"/>
    </source>
</evidence>
<dbReference type="InterPro" id="IPR025565">
    <property type="entry name" value="DUF4328"/>
</dbReference>
<dbReference type="AlphaFoldDB" id="A0A939C696"/>
<keyword evidence="2" id="KW-0812">Transmembrane</keyword>
<feature type="transmembrane region" description="Helical" evidence="2">
    <location>
        <begin position="85"/>
        <end position="103"/>
    </location>
</feature>
<evidence type="ECO:0000256" key="2">
    <source>
        <dbReference type="SAM" id="Phobius"/>
    </source>
</evidence>
<gene>
    <name evidence="4" type="ORF">JL107_15185</name>
</gene>
<dbReference type="EMBL" id="JAERWL010000012">
    <property type="protein sequence ID" value="MBM9477794.1"/>
    <property type="molecule type" value="Genomic_DNA"/>
</dbReference>
<keyword evidence="2" id="KW-1133">Transmembrane helix</keyword>
<dbReference type="RefSeq" id="WP_205257903.1">
    <property type="nucleotide sequence ID" value="NZ_BAAAPV010000005.1"/>
</dbReference>
<evidence type="ECO:0000313" key="4">
    <source>
        <dbReference type="EMBL" id="MBM9477794.1"/>
    </source>
</evidence>
<evidence type="ECO:0000256" key="1">
    <source>
        <dbReference type="SAM" id="MobiDB-lite"/>
    </source>
</evidence>
<keyword evidence="2" id="KW-0472">Membrane</keyword>
<keyword evidence="5" id="KW-1185">Reference proteome</keyword>
<evidence type="ECO:0000259" key="3">
    <source>
        <dbReference type="Pfam" id="PF14219"/>
    </source>
</evidence>
<proteinExistence type="predicted"/>
<accession>A0A939C696</accession>
<feature type="region of interest" description="Disordered" evidence="1">
    <location>
        <begin position="217"/>
        <end position="256"/>
    </location>
</feature>
<name>A0A939C696_9ACTN</name>
<dbReference type="Pfam" id="PF14219">
    <property type="entry name" value="DUF4328"/>
    <property type="match status" value="1"/>
</dbReference>
<organism evidence="4 5">
    <name type="scientific">Nakamurella flavida</name>
    <dbReference type="NCBI Taxonomy" id="363630"/>
    <lineage>
        <taxon>Bacteria</taxon>
        <taxon>Bacillati</taxon>
        <taxon>Actinomycetota</taxon>
        <taxon>Actinomycetes</taxon>
        <taxon>Nakamurellales</taxon>
        <taxon>Nakamurellaceae</taxon>
        <taxon>Nakamurella</taxon>
    </lineage>
</organism>
<feature type="domain" description="DUF4328" evidence="3">
    <location>
        <begin position="25"/>
        <end position="187"/>
    </location>
</feature>
<sequence length="256" mass="25457">MTTAVLAVIAAGAEAWRFALLLAGRTQVLSGSVVRVNDALVTSAGLVLLVAAVATAVAAVPVLVRLHGDAARRSGRLPSRRPGEVAGWLLAPVANLYGAGVIVGEIDARLIVRAADPEPPGGARPSRLVSVWWAAWVLNGVLVLAALVRGSAGSLQAVADTVELHVAVDLTAALVAGLGAAVLGRFARLLTPAGPPHPGWRVADPAPTRAAAVTAGSPRVAPPAIVHPSVDHPVGEGGPAGPRPGPVPAVGAPGAP</sequence>
<comment type="caution">
    <text evidence="4">The sequence shown here is derived from an EMBL/GenBank/DDBJ whole genome shotgun (WGS) entry which is preliminary data.</text>
</comment>
<feature type="transmembrane region" description="Helical" evidence="2">
    <location>
        <begin position="39"/>
        <end position="64"/>
    </location>
</feature>
<protein>
    <submittedName>
        <fullName evidence="4">DUF4328 domain-containing protein</fullName>
    </submittedName>
</protein>
<dbReference type="Proteomes" id="UP000663801">
    <property type="component" value="Unassembled WGS sequence"/>
</dbReference>